<keyword evidence="2" id="KW-1185">Reference proteome</keyword>
<evidence type="ECO:0000313" key="2">
    <source>
        <dbReference type="Proteomes" id="UP000191112"/>
    </source>
</evidence>
<protein>
    <submittedName>
        <fullName evidence="1">Uncharacterized protein</fullName>
    </submittedName>
</protein>
<gene>
    <name evidence="1" type="ORF">SAMN05660477_00013</name>
</gene>
<sequence length="187" mass="22694">MSENMINFNIDEFLKEFSVCLEPNEFIHFINNTNSNNEVFIELTILEKLKNRKKVIDKEKNREQDGQKIYQEAKNLELIDINKAIRLYESIINVNLHRDVLDRLIILYRKMKNKKEEIRILKFLIEEEQNKEYNRMTFLISKNPILEKEIRNCYNNDLTFIEPVHGFRINFNTKINRLKSRLDKLEK</sequence>
<organism evidence="1 2">
    <name type="scientific">Soonwooa buanensis</name>
    <dbReference type="NCBI Taxonomy" id="619805"/>
    <lineage>
        <taxon>Bacteria</taxon>
        <taxon>Pseudomonadati</taxon>
        <taxon>Bacteroidota</taxon>
        <taxon>Flavobacteriia</taxon>
        <taxon>Flavobacteriales</taxon>
        <taxon>Weeksellaceae</taxon>
        <taxon>Chryseobacterium group</taxon>
        <taxon>Soonwooa</taxon>
    </lineage>
</organism>
<dbReference type="RefSeq" id="WP_079665355.1">
    <property type="nucleotide sequence ID" value="NZ_FUYZ01000001.1"/>
</dbReference>
<dbReference type="STRING" id="619805.SAMN05660477_00013"/>
<proteinExistence type="predicted"/>
<dbReference type="OrthoDB" id="9923183at2"/>
<dbReference type="EMBL" id="FUYZ01000001">
    <property type="protein sequence ID" value="SKB57939.1"/>
    <property type="molecule type" value="Genomic_DNA"/>
</dbReference>
<evidence type="ECO:0000313" key="1">
    <source>
        <dbReference type="EMBL" id="SKB57939.1"/>
    </source>
</evidence>
<dbReference type="AlphaFoldDB" id="A0A1T5CEU3"/>
<reference evidence="1 2" key="1">
    <citation type="submission" date="2017-02" db="EMBL/GenBank/DDBJ databases">
        <authorList>
            <person name="Peterson S.W."/>
        </authorList>
    </citation>
    <scope>NUCLEOTIDE SEQUENCE [LARGE SCALE GENOMIC DNA]</scope>
    <source>
        <strain evidence="1 2">DSM 22323</strain>
    </source>
</reference>
<name>A0A1T5CEU3_9FLAO</name>
<dbReference type="Proteomes" id="UP000191112">
    <property type="component" value="Unassembled WGS sequence"/>
</dbReference>
<accession>A0A1T5CEU3</accession>